<accession>A0A024GS32</accession>
<evidence type="ECO:0008006" key="3">
    <source>
        <dbReference type="Google" id="ProtNLM"/>
    </source>
</evidence>
<name>A0A024GS32_9STRA</name>
<dbReference type="Proteomes" id="UP000053237">
    <property type="component" value="Unassembled WGS sequence"/>
</dbReference>
<dbReference type="SUPFAM" id="SSF57850">
    <property type="entry name" value="RING/U-box"/>
    <property type="match status" value="1"/>
</dbReference>
<dbReference type="Gene3D" id="1.20.120.1750">
    <property type="match status" value="1"/>
</dbReference>
<gene>
    <name evidence="1" type="ORF">BN9_104530</name>
</gene>
<sequence>MSGVMTCKCCCCMRYLRCAERHHTLPCGDTYCIDCIRRRCRLGLENSSNLPADCCKREIPIDYVREALTSIEFVNYERFLNERQENWKTSTLISDQEYKSMISCNGWRQCPRCGMGVERISGCNHVVCFHGHAFCYGCGEIRCRCYY</sequence>
<dbReference type="InParanoid" id="A0A024GS32"/>
<organism evidence="1 2">
    <name type="scientific">Albugo candida</name>
    <dbReference type="NCBI Taxonomy" id="65357"/>
    <lineage>
        <taxon>Eukaryota</taxon>
        <taxon>Sar</taxon>
        <taxon>Stramenopiles</taxon>
        <taxon>Oomycota</taxon>
        <taxon>Peronosporomycetes</taxon>
        <taxon>Albuginales</taxon>
        <taxon>Albuginaceae</taxon>
        <taxon>Albugo</taxon>
    </lineage>
</organism>
<dbReference type="STRING" id="65357.A0A024GS32"/>
<evidence type="ECO:0000313" key="2">
    <source>
        <dbReference type="Proteomes" id="UP000053237"/>
    </source>
</evidence>
<keyword evidence="2" id="KW-1185">Reference proteome</keyword>
<evidence type="ECO:0000313" key="1">
    <source>
        <dbReference type="EMBL" id="CCI49171.1"/>
    </source>
</evidence>
<proteinExistence type="predicted"/>
<dbReference type="OrthoDB" id="442087at2759"/>
<protein>
    <recommendedName>
        <fullName evidence="3">RING-type domain-containing protein</fullName>
    </recommendedName>
</protein>
<comment type="caution">
    <text evidence="1">The sequence shown here is derived from an EMBL/GenBank/DDBJ whole genome shotgun (WGS) entry which is preliminary data.</text>
</comment>
<reference evidence="1 2" key="1">
    <citation type="submission" date="2012-05" db="EMBL/GenBank/DDBJ databases">
        <title>Recombination and specialization in a pathogen metapopulation.</title>
        <authorList>
            <person name="Gardiner A."/>
            <person name="Kemen E."/>
            <person name="Schultz-Larsen T."/>
            <person name="MacLean D."/>
            <person name="Van Oosterhout C."/>
            <person name="Jones J.D.G."/>
        </authorList>
    </citation>
    <scope>NUCLEOTIDE SEQUENCE [LARGE SCALE GENOMIC DNA]</scope>
    <source>
        <strain evidence="1 2">Ac Nc2</strain>
    </source>
</reference>
<dbReference type="EMBL" id="CAIX01000279">
    <property type="protein sequence ID" value="CCI49171.1"/>
    <property type="molecule type" value="Genomic_DNA"/>
</dbReference>
<dbReference type="AlphaFoldDB" id="A0A024GS32"/>